<name>A0AAD4MMW3_9BILA</name>
<evidence type="ECO:0000313" key="2">
    <source>
        <dbReference type="EMBL" id="KAI1695397.1"/>
    </source>
</evidence>
<accession>A0AAD4MMW3</accession>
<feature type="signal peptide" evidence="1">
    <location>
        <begin position="1"/>
        <end position="23"/>
    </location>
</feature>
<organism evidence="2 3">
    <name type="scientific">Ditylenchus destructor</name>
    <dbReference type="NCBI Taxonomy" id="166010"/>
    <lineage>
        <taxon>Eukaryota</taxon>
        <taxon>Metazoa</taxon>
        <taxon>Ecdysozoa</taxon>
        <taxon>Nematoda</taxon>
        <taxon>Chromadorea</taxon>
        <taxon>Rhabditida</taxon>
        <taxon>Tylenchina</taxon>
        <taxon>Tylenchomorpha</taxon>
        <taxon>Sphaerularioidea</taxon>
        <taxon>Anguinidae</taxon>
        <taxon>Anguininae</taxon>
        <taxon>Ditylenchus</taxon>
    </lineage>
</organism>
<keyword evidence="3" id="KW-1185">Reference proteome</keyword>
<proteinExistence type="predicted"/>
<dbReference type="Proteomes" id="UP001201812">
    <property type="component" value="Unassembled WGS sequence"/>
</dbReference>
<gene>
    <name evidence="2" type="ORF">DdX_19595</name>
</gene>
<dbReference type="AlphaFoldDB" id="A0AAD4MMW3"/>
<sequence length="105" mass="10162">MFASSKVLSIAVFVAVLAGLAWGVPSLPGVSSLPGVPSVAPPAVPSLPTIPPLNVTLPPLPTGVPDAGELEKLIEALVALIQALLSGAVPTGISTAVPSAGVPSA</sequence>
<protein>
    <submittedName>
        <fullName evidence="2">Uncharacterized protein</fullName>
    </submittedName>
</protein>
<comment type="caution">
    <text evidence="2">The sequence shown here is derived from an EMBL/GenBank/DDBJ whole genome shotgun (WGS) entry which is preliminary data.</text>
</comment>
<reference evidence="2" key="1">
    <citation type="submission" date="2022-01" db="EMBL/GenBank/DDBJ databases">
        <title>Genome Sequence Resource for Two Populations of Ditylenchus destructor, the Migratory Endoparasitic Phytonematode.</title>
        <authorList>
            <person name="Zhang H."/>
            <person name="Lin R."/>
            <person name="Xie B."/>
        </authorList>
    </citation>
    <scope>NUCLEOTIDE SEQUENCE</scope>
    <source>
        <strain evidence="2">BazhouSP</strain>
    </source>
</reference>
<feature type="chain" id="PRO_5042189887" evidence="1">
    <location>
        <begin position="24"/>
        <end position="105"/>
    </location>
</feature>
<evidence type="ECO:0000256" key="1">
    <source>
        <dbReference type="SAM" id="SignalP"/>
    </source>
</evidence>
<dbReference type="EMBL" id="JAKKPZ010000407">
    <property type="protein sequence ID" value="KAI1695397.1"/>
    <property type="molecule type" value="Genomic_DNA"/>
</dbReference>
<evidence type="ECO:0000313" key="3">
    <source>
        <dbReference type="Proteomes" id="UP001201812"/>
    </source>
</evidence>
<keyword evidence="1" id="KW-0732">Signal</keyword>